<dbReference type="EMBL" id="CM010636">
    <property type="protein sequence ID" value="RID44685.1"/>
    <property type="molecule type" value="Genomic_DNA"/>
</dbReference>
<reference evidence="1 2" key="1">
    <citation type="submission" date="2018-06" db="EMBL/GenBank/DDBJ databases">
        <title>WGS assembly of Brassica rapa FPsc.</title>
        <authorList>
            <person name="Bowman J."/>
            <person name="Kohchi T."/>
            <person name="Yamato K."/>
            <person name="Jenkins J."/>
            <person name="Shu S."/>
            <person name="Ishizaki K."/>
            <person name="Yamaoka S."/>
            <person name="Nishihama R."/>
            <person name="Nakamura Y."/>
            <person name="Berger F."/>
            <person name="Adam C."/>
            <person name="Aki S."/>
            <person name="Althoff F."/>
            <person name="Araki T."/>
            <person name="Arteaga-Vazquez M."/>
            <person name="Balasubrmanian S."/>
            <person name="Bauer D."/>
            <person name="Boehm C."/>
            <person name="Briginshaw L."/>
            <person name="Caballero-Perez J."/>
            <person name="Catarino B."/>
            <person name="Chen F."/>
            <person name="Chiyoda S."/>
            <person name="Chovatia M."/>
            <person name="Davies K."/>
            <person name="Delmans M."/>
            <person name="Demura T."/>
            <person name="Dierschke T."/>
            <person name="Dolan L."/>
            <person name="Dorantes-Acosta A."/>
            <person name="Eklund D."/>
            <person name="Florent S."/>
            <person name="Flores-Sandoval E."/>
            <person name="Fujiyama A."/>
            <person name="Fukuzawa H."/>
            <person name="Galik B."/>
            <person name="Grimanelli D."/>
            <person name="Grimwood J."/>
            <person name="Grossniklaus U."/>
            <person name="Hamada T."/>
            <person name="Haseloff J."/>
            <person name="Hetherington A."/>
            <person name="Higo A."/>
            <person name="Hirakawa Y."/>
            <person name="Hundley H."/>
            <person name="Ikeda Y."/>
            <person name="Inoue K."/>
            <person name="Inoue S."/>
            <person name="Ishida S."/>
            <person name="Jia Q."/>
            <person name="Kakita M."/>
            <person name="Kanazawa T."/>
            <person name="Kawai Y."/>
            <person name="Kawashima T."/>
            <person name="Kennedy M."/>
            <person name="Kinose K."/>
            <person name="Kinoshita T."/>
            <person name="Kohara Y."/>
            <person name="Koide E."/>
            <person name="Komatsu K."/>
            <person name="Kopischke S."/>
            <person name="Kubo M."/>
            <person name="Kyozuka J."/>
            <person name="Lagercrantz U."/>
            <person name="Lin S."/>
            <person name="Lindquist E."/>
            <person name="Lipzen A."/>
            <person name="Lu C."/>
            <person name="Luna E."/>
            <person name="Martienssen R."/>
            <person name="Minamino N."/>
            <person name="Mizutani M."/>
            <person name="Mizutani M."/>
            <person name="Mochizuki N."/>
            <person name="Monte I."/>
            <person name="Mosher R."/>
            <person name="Nagasaki H."/>
            <person name="Nakagami H."/>
            <person name="Naramoto S."/>
            <person name="Nishitani K."/>
            <person name="Ohtani M."/>
            <person name="Okamoto T."/>
            <person name="Okumura M."/>
            <person name="Phillips J."/>
            <person name="Pollak B."/>
            <person name="Reinders A."/>
            <person name="Roevekamp M."/>
            <person name="Sano R."/>
            <person name="Sawa S."/>
            <person name="Schmid M."/>
            <person name="Shirakawa M."/>
            <person name="Solano R."/>
            <person name="Spunde A."/>
            <person name="Suetsugu N."/>
            <person name="Sugano S."/>
            <person name="Sugiyama A."/>
            <person name="Sun R."/>
            <person name="Suzuki Y."/>
            <person name="Takenaka M."/>
            <person name="Takezawa D."/>
            <person name="Tomogane H."/>
            <person name="Tsuzuki M."/>
            <person name="Ueda T."/>
            <person name="Umeda M."/>
            <person name="Ward J."/>
            <person name="Watanabe Y."/>
            <person name="Yazaki K."/>
            <person name="Yokoyama R."/>
            <person name="Yoshitake Y."/>
            <person name="Yotsui I."/>
            <person name="Zachgo S."/>
            <person name="Schmutz J."/>
        </authorList>
    </citation>
    <scope>NUCLEOTIDE SEQUENCE [LARGE SCALE GENOMIC DNA]</scope>
    <source>
        <strain evidence="2">cv. B-3</strain>
    </source>
</reference>
<proteinExistence type="predicted"/>
<sequence length="63" mass="7142">MWLQLVEIVRNTLVSAYAFVSNRCSSRMKCLIMFEIVTIFRLNQSNLESIGSLPPTSHDLGPN</sequence>
<gene>
    <name evidence="1" type="ORF">BRARA_I01465</name>
</gene>
<organism evidence="1 2">
    <name type="scientific">Brassica campestris</name>
    <name type="common">Field mustard</name>
    <dbReference type="NCBI Taxonomy" id="3711"/>
    <lineage>
        <taxon>Eukaryota</taxon>
        <taxon>Viridiplantae</taxon>
        <taxon>Streptophyta</taxon>
        <taxon>Embryophyta</taxon>
        <taxon>Tracheophyta</taxon>
        <taxon>Spermatophyta</taxon>
        <taxon>Magnoliopsida</taxon>
        <taxon>eudicotyledons</taxon>
        <taxon>Gunneridae</taxon>
        <taxon>Pentapetalae</taxon>
        <taxon>rosids</taxon>
        <taxon>malvids</taxon>
        <taxon>Brassicales</taxon>
        <taxon>Brassicaceae</taxon>
        <taxon>Brassiceae</taxon>
        <taxon>Brassica</taxon>
    </lineage>
</organism>
<dbReference type="Proteomes" id="UP000264353">
    <property type="component" value="Chromosome A9"/>
</dbReference>
<evidence type="ECO:0000313" key="1">
    <source>
        <dbReference type="EMBL" id="RID44686.1"/>
    </source>
</evidence>
<protein>
    <submittedName>
        <fullName evidence="1">Uncharacterized protein</fullName>
    </submittedName>
</protein>
<dbReference type="AlphaFoldDB" id="A0A397Y2C6"/>
<evidence type="ECO:0000313" key="2">
    <source>
        <dbReference type="Proteomes" id="UP000264353"/>
    </source>
</evidence>
<dbReference type="EMBL" id="CM010636">
    <property type="protein sequence ID" value="RID44686.1"/>
    <property type="molecule type" value="Genomic_DNA"/>
</dbReference>
<name>A0A397Y2C6_BRACM</name>
<accession>A0A397Y2C6</accession>